<evidence type="ECO:0000259" key="2">
    <source>
        <dbReference type="Pfam" id="PF05168"/>
    </source>
</evidence>
<accession>A0A848CL38</accession>
<evidence type="ECO:0000313" key="4">
    <source>
        <dbReference type="Proteomes" id="UP000580130"/>
    </source>
</evidence>
<evidence type="ECO:0000256" key="1">
    <source>
        <dbReference type="ARBA" id="ARBA00038248"/>
    </source>
</evidence>
<dbReference type="PANTHER" id="PTHR36565:SF1">
    <property type="entry name" value="UPF0332 PROTEIN TM_1000"/>
    <property type="match status" value="1"/>
</dbReference>
<comment type="caution">
    <text evidence="3">The sequence shown here is derived from an EMBL/GenBank/DDBJ whole genome shotgun (WGS) entry which is preliminary data.</text>
</comment>
<dbReference type="RefSeq" id="WP_168933908.1">
    <property type="nucleotide sequence ID" value="NZ_JABAFX010000024.1"/>
</dbReference>
<dbReference type="EMBL" id="JABAFX010000024">
    <property type="protein sequence ID" value="NME57749.1"/>
    <property type="molecule type" value="Genomic_DNA"/>
</dbReference>
<proteinExistence type="inferred from homology"/>
<organism evidence="3 4">
    <name type="scientific">Dorea formicigenerans</name>
    <dbReference type="NCBI Taxonomy" id="39486"/>
    <lineage>
        <taxon>Bacteria</taxon>
        <taxon>Bacillati</taxon>
        <taxon>Bacillota</taxon>
        <taxon>Clostridia</taxon>
        <taxon>Lachnospirales</taxon>
        <taxon>Lachnospiraceae</taxon>
        <taxon>Dorea</taxon>
    </lineage>
</organism>
<gene>
    <name evidence="3" type="ORF">HF855_10065</name>
</gene>
<dbReference type="InterPro" id="IPR052226">
    <property type="entry name" value="UPF0332_toxin"/>
</dbReference>
<evidence type="ECO:0000313" key="3">
    <source>
        <dbReference type="EMBL" id="NME57749.1"/>
    </source>
</evidence>
<dbReference type="AlphaFoldDB" id="A0A848CL38"/>
<dbReference type="InterPro" id="IPR007842">
    <property type="entry name" value="HEPN_dom"/>
</dbReference>
<dbReference type="Pfam" id="PF05168">
    <property type="entry name" value="HEPN"/>
    <property type="match status" value="1"/>
</dbReference>
<protein>
    <submittedName>
        <fullName evidence="3">HEPN domain-containing protein</fullName>
    </submittedName>
</protein>
<dbReference type="Gene3D" id="1.20.120.330">
    <property type="entry name" value="Nucleotidyltransferases domain 2"/>
    <property type="match status" value="1"/>
</dbReference>
<name>A0A848CL38_9FIRM</name>
<comment type="similarity">
    <text evidence="1">Belongs to the UPF0332 family.</text>
</comment>
<dbReference type="PANTHER" id="PTHR36565">
    <property type="entry name" value="UPF0332 PROTEIN TM_1000"/>
    <property type="match status" value="1"/>
</dbReference>
<dbReference type="Proteomes" id="UP000580130">
    <property type="component" value="Unassembled WGS sequence"/>
</dbReference>
<feature type="domain" description="HEPN" evidence="2">
    <location>
        <begin position="328"/>
        <end position="450"/>
    </location>
</feature>
<reference evidence="3 4" key="1">
    <citation type="submission" date="2020-04" db="EMBL/GenBank/DDBJ databases">
        <authorList>
            <person name="Hitch T.C.A."/>
            <person name="Wylensek D."/>
            <person name="Clavel T."/>
        </authorList>
    </citation>
    <scope>NUCLEOTIDE SEQUENCE [LARGE SCALE GENOMIC DNA]</scope>
    <source>
        <strain evidence="3 4">BSM-383-APC-5F</strain>
    </source>
</reference>
<sequence length="452" mass="52512">MSEIKSLRIDISIFPKVFTIILGKPQQKDDESGLNKTFEKPEIVADLPRCANILYLEHILALPDSTECKLLEKYAYGIAFSDEEYEKMLRLIMVPGRRTQTQQIQTDELSLFGLEIRKDNKGNRKLALREDAISTIKAETWECIIIDHLKQKAFDIIDCFDFNATFNRKQANNNNHEKLKISLGAWRFSTDITEQNLSNVLRTALIFTLVNYCFENTKDQYDSFSDFFDVEFYKRVSLIYGIWSNRGNKDTIEYIPLYDSFYNLDGINKEDLIEILRSILDDPNIAFGDKEDLKKRLIDGAVSFHRGISNEDKDLEQRLIKPAINYIYLREKAKDTLASAQILFDGEKYSDCANRCYYAMMFSLKSLLENKGLLANWKENELKESESHRTLEVGLSKLIAQGVLDQKDYNAFLYVRDQRIKCDYSIYKFEKADASNCLSKVQKFCTKIENIT</sequence>